<evidence type="ECO:0000256" key="9">
    <source>
        <dbReference type="SAM" id="Phobius"/>
    </source>
</evidence>
<keyword evidence="5 8" id="KW-0406">Ion transport</keyword>
<keyword evidence="12" id="KW-1185">Reference proteome</keyword>
<organism evidence="11 12">
    <name type="scientific">Ceutorhynchus assimilis</name>
    <name type="common">cabbage seed weevil</name>
    <dbReference type="NCBI Taxonomy" id="467358"/>
    <lineage>
        <taxon>Eukaryota</taxon>
        <taxon>Metazoa</taxon>
        <taxon>Ecdysozoa</taxon>
        <taxon>Arthropoda</taxon>
        <taxon>Hexapoda</taxon>
        <taxon>Insecta</taxon>
        <taxon>Pterygota</taxon>
        <taxon>Neoptera</taxon>
        <taxon>Endopterygota</taxon>
        <taxon>Coleoptera</taxon>
        <taxon>Polyphaga</taxon>
        <taxon>Cucujiformia</taxon>
        <taxon>Curculionidae</taxon>
        <taxon>Ceutorhynchinae</taxon>
        <taxon>Ceutorhynchus</taxon>
    </lineage>
</organism>
<keyword evidence="6 9" id="KW-0472">Membrane</keyword>
<sequence>MKLQDIEDRRVAMPLIAAIGVETHVRISSSMDFKSRVRGWWRGFRVKAVLQHVGLLVVLAGYTIIGGLVFKHFEHPAELKRIKYYNEALNITRRCLIEAIVNNSDAENLDFLVSNELESYEIVLHASFKDGFPLHPETSKWTTLKSVFFCSTVLTTIGYGNIVPMTKEGKIFCVVFALVGIPLTMTVIADWGRLFASTVSAFVRRIPPLPKALRNAMVARRTSSYALSAVCFLLVYLAAGAAVFVLWEEDWSFFDGFYFCFITMTTIGFGDLVPKQPKYMLLCTLYILVGLALTSTIIELVRRQYAHSWRQLQALRGPLAENFRKLAENAPGLDMMAFQQDLMKVLTVVSMPKRIGSRRDKKAKLKAEKEWEEALQAVIKDMTKKATSKEPQVLQIVIYESSV</sequence>
<accession>A0A9N9MG22</accession>
<feature type="transmembrane region" description="Helical" evidence="9">
    <location>
        <begin position="49"/>
        <end position="70"/>
    </location>
</feature>
<dbReference type="Gene3D" id="1.10.287.70">
    <property type="match status" value="1"/>
</dbReference>
<proteinExistence type="inferred from homology"/>
<comment type="similarity">
    <text evidence="8">Belongs to the two pore domain potassium channel (TC 1.A.1.8) family.</text>
</comment>
<evidence type="ECO:0000256" key="8">
    <source>
        <dbReference type="RuleBase" id="RU003857"/>
    </source>
</evidence>
<evidence type="ECO:0000256" key="4">
    <source>
        <dbReference type="ARBA" id="ARBA00022989"/>
    </source>
</evidence>
<reference evidence="11" key="1">
    <citation type="submission" date="2022-01" db="EMBL/GenBank/DDBJ databases">
        <authorList>
            <person name="King R."/>
        </authorList>
    </citation>
    <scope>NUCLEOTIDE SEQUENCE</scope>
</reference>
<dbReference type="OrthoDB" id="297496at2759"/>
<evidence type="ECO:0000313" key="12">
    <source>
        <dbReference type="Proteomes" id="UP001152799"/>
    </source>
</evidence>
<keyword evidence="3 8" id="KW-0812">Transmembrane</keyword>
<keyword evidence="2 8" id="KW-0813">Transport</keyword>
<name>A0A9N9MG22_9CUCU</name>
<keyword evidence="4 9" id="KW-1133">Transmembrane helix</keyword>
<dbReference type="PANTHER" id="PTHR11003">
    <property type="entry name" value="POTASSIUM CHANNEL, SUBFAMILY K"/>
    <property type="match status" value="1"/>
</dbReference>
<dbReference type="FunFam" id="1.10.287.70:FF:000190">
    <property type="entry name" value="Uncharacterized protein, isoform A"/>
    <property type="match status" value="1"/>
</dbReference>
<evidence type="ECO:0000256" key="3">
    <source>
        <dbReference type="ARBA" id="ARBA00022692"/>
    </source>
</evidence>
<feature type="domain" description="Potassium channel" evidence="10">
    <location>
        <begin position="138"/>
        <end position="195"/>
    </location>
</feature>
<dbReference type="GO" id="GO:0005886">
    <property type="term" value="C:plasma membrane"/>
    <property type="evidence" value="ECO:0007669"/>
    <property type="project" value="TreeGrafter"/>
</dbReference>
<feature type="transmembrane region" description="Helical" evidence="9">
    <location>
        <begin position="253"/>
        <end position="273"/>
    </location>
</feature>
<dbReference type="GO" id="GO:0022841">
    <property type="term" value="F:potassium ion leak channel activity"/>
    <property type="evidence" value="ECO:0007669"/>
    <property type="project" value="TreeGrafter"/>
</dbReference>
<evidence type="ECO:0000313" key="11">
    <source>
        <dbReference type="EMBL" id="CAG9762999.1"/>
    </source>
</evidence>
<evidence type="ECO:0000259" key="10">
    <source>
        <dbReference type="Pfam" id="PF07885"/>
    </source>
</evidence>
<feature type="domain" description="Potassium channel" evidence="10">
    <location>
        <begin position="232"/>
        <end position="302"/>
    </location>
</feature>
<evidence type="ECO:0000256" key="2">
    <source>
        <dbReference type="ARBA" id="ARBA00022448"/>
    </source>
</evidence>
<gene>
    <name evidence="11" type="ORF">CEUTPL_LOCUS3670</name>
</gene>
<dbReference type="Pfam" id="PF07885">
    <property type="entry name" value="Ion_trans_2"/>
    <property type="match status" value="2"/>
</dbReference>
<dbReference type="PANTHER" id="PTHR11003:SF142">
    <property type="entry name" value="POTASSIUM CHANNEL DOMAIN-CONTAINING PROTEIN"/>
    <property type="match status" value="1"/>
</dbReference>
<keyword evidence="7 8" id="KW-0407">Ion channel</keyword>
<dbReference type="GO" id="GO:0015271">
    <property type="term" value="F:outward rectifier potassium channel activity"/>
    <property type="evidence" value="ECO:0007669"/>
    <property type="project" value="TreeGrafter"/>
</dbReference>
<comment type="subcellular location">
    <subcellularLocation>
        <location evidence="1">Membrane</location>
        <topology evidence="1">Multi-pass membrane protein</topology>
    </subcellularLocation>
</comment>
<dbReference type="SUPFAM" id="SSF81324">
    <property type="entry name" value="Voltage-gated potassium channels"/>
    <property type="match status" value="2"/>
</dbReference>
<dbReference type="EMBL" id="OU892288">
    <property type="protein sequence ID" value="CAG9762999.1"/>
    <property type="molecule type" value="Genomic_DNA"/>
</dbReference>
<feature type="transmembrane region" description="Helical" evidence="9">
    <location>
        <begin position="171"/>
        <end position="189"/>
    </location>
</feature>
<dbReference type="InterPro" id="IPR013099">
    <property type="entry name" value="K_chnl_dom"/>
</dbReference>
<protein>
    <recommendedName>
        <fullName evidence="10">Potassium channel domain-containing protein</fullName>
    </recommendedName>
</protein>
<dbReference type="InterPro" id="IPR003280">
    <property type="entry name" value="2pore_dom_K_chnl"/>
</dbReference>
<feature type="transmembrane region" description="Helical" evidence="9">
    <location>
        <begin position="279"/>
        <end position="301"/>
    </location>
</feature>
<evidence type="ECO:0000256" key="6">
    <source>
        <dbReference type="ARBA" id="ARBA00023136"/>
    </source>
</evidence>
<dbReference type="Proteomes" id="UP001152799">
    <property type="component" value="Chromosome 12"/>
</dbReference>
<dbReference type="PRINTS" id="PR01333">
    <property type="entry name" value="2POREKCHANEL"/>
</dbReference>
<feature type="transmembrane region" description="Helical" evidence="9">
    <location>
        <begin position="225"/>
        <end position="246"/>
    </location>
</feature>
<evidence type="ECO:0000256" key="1">
    <source>
        <dbReference type="ARBA" id="ARBA00004141"/>
    </source>
</evidence>
<dbReference type="GO" id="GO:0030322">
    <property type="term" value="P:stabilization of membrane potential"/>
    <property type="evidence" value="ECO:0007669"/>
    <property type="project" value="TreeGrafter"/>
</dbReference>
<evidence type="ECO:0000256" key="7">
    <source>
        <dbReference type="ARBA" id="ARBA00023303"/>
    </source>
</evidence>
<evidence type="ECO:0000256" key="5">
    <source>
        <dbReference type="ARBA" id="ARBA00023065"/>
    </source>
</evidence>
<dbReference type="AlphaFoldDB" id="A0A9N9MG22"/>